<accession>A0A812RVJ6</accession>
<dbReference type="OrthoDB" id="440942at2759"/>
<keyword evidence="3" id="KW-1185">Reference proteome</keyword>
<reference evidence="2" key="1">
    <citation type="submission" date="2021-02" db="EMBL/GenBank/DDBJ databases">
        <authorList>
            <person name="Dougan E. K."/>
            <person name="Rhodes N."/>
            <person name="Thang M."/>
            <person name="Chan C."/>
        </authorList>
    </citation>
    <scope>NUCLEOTIDE SEQUENCE</scope>
</reference>
<feature type="compositionally biased region" description="Pro residues" evidence="1">
    <location>
        <begin position="126"/>
        <end position="145"/>
    </location>
</feature>
<feature type="region of interest" description="Disordered" evidence="1">
    <location>
        <begin position="126"/>
        <end position="148"/>
    </location>
</feature>
<protein>
    <submittedName>
        <fullName evidence="2">Uncharacterized protein</fullName>
    </submittedName>
</protein>
<feature type="region of interest" description="Disordered" evidence="1">
    <location>
        <begin position="162"/>
        <end position="217"/>
    </location>
</feature>
<comment type="caution">
    <text evidence="2">The sequence shown here is derived from an EMBL/GenBank/DDBJ whole genome shotgun (WGS) entry which is preliminary data.</text>
</comment>
<feature type="region of interest" description="Disordered" evidence="1">
    <location>
        <begin position="1"/>
        <end position="25"/>
    </location>
</feature>
<name>A0A812RVJ6_9DINO</name>
<evidence type="ECO:0000313" key="2">
    <source>
        <dbReference type="EMBL" id="CAE7457381.1"/>
    </source>
</evidence>
<dbReference type="AlphaFoldDB" id="A0A812RVJ6"/>
<evidence type="ECO:0000313" key="3">
    <source>
        <dbReference type="Proteomes" id="UP000604046"/>
    </source>
</evidence>
<evidence type="ECO:0000256" key="1">
    <source>
        <dbReference type="SAM" id="MobiDB-lite"/>
    </source>
</evidence>
<sequence>MSTRTRLEQSQASSAQVGQLQQATEKRLAETEDLLRKEKESDKTRQLESRLQGLERTAKALEEQAAAAAQMGRAEGASELADLKSKYAELSAAKDKELQVALLELQALAQGQELLRAELRNSLRPLPSPPWPSLSPPPRPLPRIPTIPWHGRMSKSFLPAKRGKLPATLGDPMLPQPLPTPSIPSIPSLPTEPQARPLDREESLGLATEPVVPRQFA</sequence>
<feature type="compositionally biased region" description="Polar residues" evidence="1">
    <location>
        <begin position="1"/>
        <end position="23"/>
    </location>
</feature>
<organism evidence="2 3">
    <name type="scientific">Symbiodinium natans</name>
    <dbReference type="NCBI Taxonomy" id="878477"/>
    <lineage>
        <taxon>Eukaryota</taxon>
        <taxon>Sar</taxon>
        <taxon>Alveolata</taxon>
        <taxon>Dinophyceae</taxon>
        <taxon>Suessiales</taxon>
        <taxon>Symbiodiniaceae</taxon>
        <taxon>Symbiodinium</taxon>
    </lineage>
</organism>
<feature type="compositionally biased region" description="Pro residues" evidence="1">
    <location>
        <begin position="174"/>
        <end position="184"/>
    </location>
</feature>
<dbReference type="EMBL" id="CAJNDS010002386">
    <property type="protein sequence ID" value="CAE7457381.1"/>
    <property type="molecule type" value="Genomic_DNA"/>
</dbReference>
<dbReference type="Proteomes" id="UP000604046">
    <property type="component" value="Unassembled WGS sequence"/>
</dbReference>
<gene>
    <name evidence="2" type="ORF">SNAT2548_LOCUS25287</name>
</gene>
<proteinExistence type="predicted"/>